<comment type="caution">
    <text evidence="2">The sequence shown here is derived from an EMBL/GenBank/DDBJ whole genome shotgun (WGS) entry which is preliminary data.</text>
</comment>
<evidence type="ECO:0008006" key="4">
    <source>
        <dbReference type="Google" id="ProtNLM"/>
    </source>
</evidence>
<evidence type="ECO:0000256" key="1">
    <source>
        <dbReference type="SAM" id="SignalP"/>
    </source>
</evidence>
<name>A0A8S1AT14_ARCPL</name>
<dbReference type="Proteomes" id="UP000494106">
    <property type="component" value="Unassembled WGS sequence"/>
</dbReference>
<feature type="chain" id="PRO_5035821575" description="Cuticle protein" evidence="1">
    <location>
        <begin position="17"/>
        <end position="226"/>
    </location>
</feature>
<gene>
    <name evidence="2" type="ORF">APLA_LOCUS13054</name>
</gene>
<protein>
    <recommendedName>
        <fullName evidence="4">Cuticle protein</fullName>
    </recommendedName>
</protein>
<feature type="signal peptide" evidence="1">
    <location>
        <begin position="1"/>
        <end position="16"/>
    </location>
</feature>
<reference evidence="2 3" key="1">
    <citation type="submission" date="2020-04" db="EMBL/GenBank/DDBJ databases">
        <authorList>
            <person name="Wallbank WR R."/>
            <person name="Pardo Diaz C."/>
            <person name="Kozak K."/>
            <person name="Martin S."/>
            <person name="Jiggins C."/>
            <person name="Moest M."/>
            <person name="Warren A I."/>
            <person name="Byers J.R.P. K."/>
            <person name="Montejo-Kovacevich G."/>
            <person name="Yen C E."/>
        </authorList>
    </citation>
    <scope>NUCLEOTIDE SEQUENCE [LARGE SCALE GENOMIC DNA]</scope>
</reference>
<dbReference type="EMBL" id="CADEBC010000550">
    <property type="protein sequence ID" value="CAB3251468.1"/>
    <property type="molecule type" value="Genomic_DNA"/>
</dbReference>
<proteinExistence type="predicted"/>
<keyword evidence="1" id="KW-0732">Signal</keyword>
<organism evidence="2 3">
    <name type="scientific">Arctia plantaginis</name>
    <name type="common">Wood tiger moth</name>
    <name type="synonym">Phalaena plantaginis</name>
    <dbReference type="NCBI Taxonomy" id="874455"/>
    <lineage>
        <taxon>Eukaryota</taxon>
        <taxon>Metazoa</taxon>
        <taxon>Ecdysozoa</taxon>
        <taxon>Arthropoda</taxon>
        <taxon>Hexapoda</taxon>
        <taxon>Insecta</taxon>
        <taxon>Pterygota</taxon>
        <taxon>Neoptera</taxon>
        <taxon>Endopterygota</taxon>
        <taxon>Lepidoptera</taxon>
        <taxon>Glossata</taxon>
        <taxon>Ditrysia</taxon>
        <taxon>Noctuoidea</taxon>
        <taxon>Erebidae</taxon>
        <taxon>Arctiinae</taxon>
        <taxon>Arctia</taxon>
    </lineage>
</organism>
<evidence type="ECO:0000313" key="2">
    <source>
        <dbReference type="EMBL" id="CAB3251468.1"/>
    </source>
</evidence>
<dbReference type="OrthoDB" id="7466056at2759"/>
<sequence length="226" mass="24327">MFKLVLLCTVFAAAAAKPGTVIAAPFTQYSTFVAPASTSISKYDTSVIHPTPIHYYTAPLAYAHLIKKRSPQLPLAYYTPSHYVAPTTYIAPNTYVATAPLVSSTSFLPAVAPISPALHLIKKRSVLAGAYFTPQVYTAASTPILTTSYASAAAPLIPTAHLYPANVGYTHLIKKRSAPLLNTYIAPTAYSHQSRFDLQTSHTPLTSITYSAPIAYANNLAYSHVY</sequence>
<evidence type="ECO:0000313" key="3">
    <source>
        <dbReference type="Proteomes" id="UP000494106"/>
    </source>
</evidence>
<keyword evidence="3" id="KW-1185">Reference proteome</keyword>
<dbReference type="AlphaFoldDB" id="A0A8S1AT14"/>
<accession>A0A8S1AT14</accession>